<dbReference type="EMBL" id="JAFGIX010000039">
    <property type="protein sequence ID" value="MBN1573098.1"/>
    <property type="molecule type" value="Genomic_DNA"/>
</dbReference>
<dbReference type="PANTHER" id="PTHR31885">
    <property type="entry name" value="GH04784P"/>
    <property type="match status" value="1"/>
</dbReference>
<evidence type="ECO:0000256" key="4">
    <source>
        <dbReference type="ARBA" id="ARBA00022989"/>
    </source>
</evidence>
<comment type="subcellular location">
    <subcellularLocation>
        <location evidence="1">Membrane</location>
        <topology evidence="1">Multi-pass membrane protein</topology>
    </subcellularLocation>
</comment>
<evidence type="ECO:0000313" key="8">
    <source>
        <dbReference type="Proteomes" id="UP000809273"/>
    </source>
</evidence>
<gene>
    <name evidence="7" type="ORF">JW984_07880</name>
</gene>
<dbReference type="GO" id="GO:0016787">
    <property type="term" value="F:hydrolase activity"/>
    <property type="evidence" value="ECO:0007669"/>
    <property type="project" value="TreeGrafter"/>
</dbReference>
<reference evidence="7" key="2">
    <citation type="submission" date="2021-01" db="EMBL/GenBank/DDBJ databases">
        <authorList>
            <person name="Hahn C.R."/>
            <person name="Youssef N.H."/>
            <person name="Elshahed M."/>
        </authorList>
    </citation>
    <scope>NUCLEOTIDE SEQUENCE</scope>
    <source>
        <strain evidence="7">Zod_Metabat.24</strain>
    </source>
</reference>
<comment type="similarity">
    <text evidence="2">Belongs to the TMEM86 family.</text>
</comment>
<keyword evidence="3 6" id="KW-0812">Transmembrane</keyword>
<proteinExistence type="inferred from homology"/>
<feature type="transmembrane region" description="Helical" evidence="6">
    <location>
        <begin position="210"/>
        <end position="228"/>
    </location>
</feature>
<keyword evidence="5 6" id="KW-0472">Membrane</keyword>
<feature type="transmembrane region" description="Helical" evidence="6">
    <location>
        <begin position="84"/>
        <end position="102"/>
    </location>
</feature>
<feature type="transmembrane region" description="Helical" evidence="6">
    <location>
        <begin position="168"/>
        <end position="189"/>
    </location>
</feature>
<evidence type="ECO:0000256" key="3">
    <source>
        <dbReference type="ARBA" id="ARBA00022692"/>
    </source>
</evidence>
<evidence type="ECO:0000256" key="1">
    <source>
        <dbReference type="ARBA" id="ARBA00004141"/>
    </source>
</evidence>
<accession>A0A9D8KEM7</accession>
<reference evidence="7" key="1">
    <citation type="journal article" date="2021" name="Environ. Microbiol.">
        <title>Genomic characterization of three novel Desulfobacterota classes expand the metabolic and phylogenetic diversity of the phylum.</title>
        <authorList>
            <person name="Murphy C.L."/>
            <person name="Biggerstaff J."/>
            <person name="Eichhorn A."/>
            <person name="Ewing E."/>
            <person name="Shahan R."/>
            <person name="Soriano D."/>
            <person name="Stewart S."/>
            <person name="VanMol K."/>
            <person name="Walker R."/>
            <person name="Walters P."/>
            <person name="Elshahed M.S."/>
            <person name="Youssef N.H."/>
        </authorList>
    </citation>
    <scope>NUCLEOTIDE SEQUENCE</scope>
    <source>
        <strain evidence="7">Zod_Metabat.24</strain>
    </source>
</reference>
<dbReference type="PANTHER" id="PTHR31885:SF6">
    <property type="entry name" value="GH04784P"/>
    <property type="match status" value="1"/>
</dbReference>
<feature type="transmembrane region" description="Helical" evidence="6">
    <location>
        <begin position="33"/>
        <end position="51"/>
    </location>
</feature>
<protein>
    <submittedName>
        <fullName evidence="7">Lysoplasmalogenase</fullName>
    </submittedName>
</protein>
<feature type="transmembrane region" description="Helical" evidence="6">
    <location>
        <begin position="144"/>
        <end position="162"/>
    </location>
</feature>
<comment type="caution">
    <text evidence="7">The sequence shown here is derived from an EMBL/GenBank/DDBJ whole genome shotgun (WGS) entry which is preliminary data.</text>
</comment>
<dbReference type="AlphaFoldDB" id="A0A9D8KEM7"/>
<evidence type="ECO:0000313" key="7">
    <source>
        <dbReference type="EMBL" id="MBN1573098.1"/>
    </source>
</evidence>
<feature type="transmembrane region" description="Helical" evidence="6">
    <location>
        <begin position="114"/>
        <end position="132"/>
    </location>
</feature>
<evidence type="ECO:0000256" key="2">
    <source>
        <dbReference type="ARBA" id="ARBA00007375"/>
    </source>
</evidence>
<evidence type="ECO:0000256" key="6">
    <source>
        <dbReference type="SAM" id="Phobius"/>
    </source>
</evidence>
<keyword evidence="4 6" id="KW-1133">Transmembrane helix</keyword>
<evidence type="ECO:0000256" key="5">
    <source>
        <dbReference type="ARBA" id="ARBA00023136"/>
    </source>
</evidence>
<sequence>MSCHLLAVPFSLAGILLYFIARKRNDLKRVEYIQPLTTLLIIAVAALGFASENANDLYTIFILVGLTFSLIGDCWNVDMTDMETVIYGLIVFVFAYFTYPLAFTVMDGFHREDIIVGLICLALYAGLISYCWRGLKGMKVPGMIYGLVLFILISRAISTFFGDTFSTAQSILITAGTGMIFLGDVQFAIETFRKPPPPKLVIDLKVIGPILYAGGQLLIALSTSYFPGP</sequence>
<dbReference type="GO" id="GO:0016020">
    <property type="term" value="C:membrane"/>
    <property type="evidence" value="ECO:0007669"/>
    <property type="project" value="UniProtKB-SubCell"/>
</dbReference>
<organism evidence="7 8">
    <name type="scientific">Candidatus Zymogenus saltonus</name>
    <dbReference type="NCBI Taxonomy" id="2844893"/>
    <lineage>
        <taxon>Bacteria</taxon>
        <taxon>Deltaproteobacteria</taxon>
        <taxon>Candidatus Zymogenia</taxon>
        <taxon>Candidatus Zymogeniales</taxon>
        <taxon>Candidatus Zymogenaceae</taxon>
        <taxon>Candidatus Zymogenus</taxon>
    </lineage>
</organism>
<name>A0A9D8KEM7_9DELT</name>
<dbReference type="Pfam" id="PF07947">
    <property type="entry name" value="YhhN"/>
    <property type="match status" value="1"/>
</dbReference>
<dbReference type="InterPro" id="IPR012506">
    <property type="entry name" value="TMEM86B-like"/>
</dbReference>
<dbReference type="Proteomes" id="UP000809273">
    <property type="component" value="Unassembled WGS sequence"/>
</dbReference>
<feature type="transmembrane region" description="Helical" evidence="6">
    <location>
        <begin position="57"/>
        <end position="77"/>
    </location>
</feature>
<feature type="transmembrane region" description="Helical" evidence="6">
    <location>
        <begin position="6"/>
        <end position="21"/>
    </location>
</feature>